<geneLocation type="plasmid" evidence="1">
    <name>unnamed</name>
</geneLocation>
<keyword evidence="2" id="KW-1185">Reference proteome</keyword>
<sequence length="106" mass="12118">MKRLLGFLMFILVMYVVYYDLSQGTLPAIAEPTMVTTTTEETTISYFEKKVEHGDTVLSVIEKQLDQSIPVSIEKVVNDFIELNAGLKPEQIKFGQTYKFPNYSNE</sequence>
<dbReference type="RefSeq" id="WP_322445055.1">
    <property type="nucleotide sequence ID" value="NZ_JAXOFX010000002.1"/>
</dbReference>
<evidence type="ECO:0000313" key="1">
    <source>
        <dbReference type="EMBL" id="MDZ5470974.1"/>
    </source>
</evidence>
<protein>
    <recommendedName>
        <fullName evidence="3">LysM domain-containing protein</fullName>
    </recommendedName>
</protein>
<proteinExistence type="predicted"/>
<evidence type="ECO:0000313" key="2">
    <source>
        <dbReference type="Proteomes" id="UP001290455"/>
    </source>
</evidence>
<gene>
    <name evidence="1" type="ORF">SM124_04325</name>
</gene>
<accession>A0ABU5IUZ3</accession>
<name>A0ABU5IUZ3_9BACI</name>
<dbReference type="Proteomes" id="UP001290455">
    <property type="component" value="Unassembled WGS sequence"/>
</dbReference>
<organism evidence="1 2">
    <name type="scientific">Robertmurraya mangrovi</name>
    <dbReference type="NCBI Taxonomy" id="3098077"/>
    <lineage>
        <taxon>Bacteria</taxon>
        <taxon>Bacillati</taxon>
        <taxon>Bacillota</taxon>
        <taxon>Bacilli</taxon>
        <taxon>Bacillales</taxon>
        <taxon>Bacillaceae</taxon>
        <taxon>Robertmurraya</taxon>
    </lineage>
</organism>
<reference evidence="1 2" key="1">
    <citation type="submission" date="2023-11" db="EMBL/GenBank/DDBJ databases">
        <title>Bacillus jintuensis, isolated from a mudflat on the Beibu Gulf coast.</title>
        <authorList>
            <person name="Li M."/>
        </authorList>
    </citation>
    <scope>NUCLEOTIDE SEQUENCE [LARGE SCALE GENOMIC DNA]</scope>
    <source>
        <strain evidence="1 2">31A1R</strain>
        <plasmid evidence="1">unnamed</plasmid>
    </source>
</reference>
<keyword evidence="1" id="KW-0614">Plasmid</keyword>
<comment type="caution">
    <text evidence="1">The sequence shown here is derived from an EMBL/GenBank/DDBJ whole genome shotgun (WGS) entry which is preliminary data.</text>
</comment>
<evidence type="ECO:0008006" key="3">
    <source>
        <dbReference type="Google" id="ProtNLM"/>
    </source>
</evidence>
<dbReference type="EMBL" id="JAXOFX010000002">
    <property type="protein sequence ID" value="MDZ5470974.1"/>
    <property type="molecule type" value="Genomic_DNA"/>
</dbReference>